<dbReference type="Gene3D" id="3.30.70.1430">
    <property type="entry name" value="Multidrug efflux transporter AcrB pore domain"/>
    <property type="match status" value="2"/>
</dbReference>
<dbReference type="RefSeq" id="WP_090590032.1">
    <property type="nucleotide sequence ID" value="NZ_FNCS01000001.1"/>
</dbReference>
<feature type="transmembrane region" description="Helical" evidence="1">
    <location>
        <begin position="334"/>
        <end position="351"/>
    </location>
</feature>
<dbReference type="GO" id="GO:0042910">
    <property type="term" value="F:xenobiotic transmembrane transporter activity"/>
    <property type="evidence" value="ECO:0007669"/>
    <property type="project" value="TreeGrafter"/>
</dbReference>
<protein>
    <submittedName>
        <fullName evidence="2">Hydrophobic/amphiphilic exporter-1, HAE1 family</fullName>
    </submittedName>
</protein>
<gene>
    <name evidence="2" type="ORF">SAMN04487974_101244</name>
</gene>
<evidence type="ECO:0000256" key="1">
    <source>
        <dbReference type="SAM" id="Phobius"/>
    </source>
</evidence>
<dbReference type="Gene3D" id="3.30.70.1440">
    <property type="entry name" value="Multidrug efflux transporter AcrB pore domain"/>
    <property type="match status" value="1"/>
</dbReference>
<dbReference type="Gene3D" id="3.30.2090.10">
    <property type="entry name" value="Multidrug efflux transporter AcrB TolC docking domain, DN and DC subdomains"/>
    <property type="match status" value="2"/>
</dbReference>
<reference evidence="2 3" key="1">
    <citation type="submission" date="2016-10" db="EMBL/GenBank/DDBJ databases">
        <authorList>
            <person name="de Groot N.N."/>
        </authorList>
    </citation>
    <scope>NUCLEOTIDE SEQUENCE [LARGE SCALE GENOMIC DNA]</scope>
    <source>
        <strain evidence="2 3">CGMCC 1.10267</strain>
    </source>
</reference>
<organism evidence="2 3">
    <name type="scientific">Pelagibacterium luteolum</name>
    <dbReference type="NCBI Taxonomy" id="440168"/>
    <lineage>
        <taxon>Bacteria</taxon>
        <taxon>Pseudomonadati</taxon>
        <taxon>Pseudomonadota</taxon>
        <taxon>Alphaproteobacteria</taxon>
        <taxon>Hyphomicrobiales</taxon>
        <taxon>Devosiaceae</taxon>
        <taxon>Pelagibacterium</taxon>
    </lineage>
</organism>
<proteinExistence type="predicted"/>
<dbReference type="STRING" id="440168.SAMN04487974_101244"/>
<accession>A0A1G7S1A8</accession>
<feature type="transmembrane region" description="Helical" evidence="1">
    <location>
        <begin position="457"/>
        <end position="479"/>
    </location>
</feature>
<dbReference type="PRINTS" id="PR00702">
    <property type="entry name" value="ACRIFLAVINRP"/>
</dbReference>
<dbReference type="EMBL" id="FNCS01000001">
    <property type="protein sequence ID" value="SDG16734.1"/>
    <property type="molecule type" value="Genomic_DNA"/>
</dbReference>
<dbReference type="OrthoDB" id="8308837at2"/>
<dbReference type="InterPro" id="IPR001036">
    <property type="entry name" value="Acrflvin-R"/>
</dbReference>
<dbReference type="AlphaFoldDB" id="A0A1G7S1A8"/>
<keyword evidence="1" id="KW-1133">Transmembrane helix</keyword>
<dbReference type="Gene3D" id="1.20.1640.10">
    <property type="entry name" value="Multidrug efflux transporter AcrB transmembrane domain"/>
    <property type="match status" value="2"/>
</dbReference>
<sequence length="1038" mass="109024">MFLTRISVRHPVFATMVMIAILVFGINAFRGMAIEQYPDVDFPVVAVLTPYTGAAPEAVETEISQVIEEAVNTLSGIETVSSTSSSGHSTVIVQFTLETDSMQAAQEVRDRLAAVSLPDGADVPQVMRFDPTATPMMSLALSGEGQTMTDLTRIANDVVAPAMTNVEGVGSASVVGSIEEQVDVLIDPDRLNAYGIGVSEVVSAFASDNMTIPSGSVVDGLLVQTVQLNTELDTIEDFASIVVAQQGGQTIYLGDVAEIVLAQSELDGLALQNGNQALAINISRVDSGNTVEIAHEVHATVAQLNEDGRLEGARIEVLQDSAEQIEANYHTLEATLLEGALLAVAIVFLFLNSWRSTVITGMTLPISILGTLAVISMLGFSLNMMTMLALTLSIGILIDDAIVVRENITRHLHMGKSHFQAALDGTNEIGLAVLATTLSICAVFLPLAFMDGIVGQFFLQFGVTVSVAVLISLFVSFTLDPMMSSVWYDPDAQPDAKRGFLGRAIGKFEHGFAAVGRRYTKVLGWSLRHRVMTLLAALGIFISSFALVPMVGFEFMPASDSSLVSIEMETPVGSSQDYTAIKARQVDAIVRGIDGVENTYTNVNSGTASGENVAAISVNLVDPGERALSDVQIISEIRQATAVVPGVDLTVSAGGGLGAGGAPITLNVRGGTVEGLAEGAQMIADAVAAVPGAIDVRMSTQQAQPMLDIVMDRQAASDLGISAQQVGSAMRVMIAGEVASEWTNQRDDRIDVMVRLPESLRSDIDGLANLPVAQMRNGDMPVSVPLGQVASLNQTVGPSEIERQALARQITISANIGDGLLGDVVAQIDAAVAALDLPPGVAIEQGGDAEMLADTTASMGAALILAVVFIYLVLASQFGSFLQPIAIMSALPLSLVGVLLGLLVGGSTLNMYSMIGFIMLMGLVVKNAILLVDNSNQHVRAGMPLKDALMAAGATRFRPIIMTTTAMIFGMLPLALALHPGSEQNAPMAHAVIGGLISSTLLTLLVVPVILTYVEGFGQWVGRFLPKAPEGHGHPATE</sequence>
<feature type="transmembrane region" description="Helical" evidence="1">
    <location>
        <begin position="358"/>
        <end position="378"/>
    </location>
</feature>
<evidence type="ECO:0000313" key="2">
    <source>
        <dbReference type="EMBL" id="SDG16734.1"/>
    </source>
</evidence>
<feature type="transmembrane region" description="Helical" evidence="1">
    <location>
        <begin position="911"/>
        <end position="932"/>
    </location>
</feature>
<dbReference type="GO" id="GO:0005886">
    <property type="term" value="C:plasma membrane"/>
    <property type="evidence" value="ECO:0007669"/>
    <property type="project" value="TreeGrafter"/>
</dbReference>
<feature type="transmembrane region" description="Helical" evidence="1">
    <location>
        <begin position="960"/>
        <end position="979"/>
    </location>
</feature>
<feature type="transmembrane region" description="Helical" evidence="1">
    <location>
        <begin position="857"/>
        <end position="874"/>
    </location>
</feature>
<dbReference type="Gene3D" id="3.30.70.1320">
    <property type="entry name" value="Multidrug efflux transporter AcrB pore domain like"/>
    <property type="match status" value="1"/>
</dbReference>
<dbReference type="SUPFAM" id="SSF82714">
    <property type="entry name" value="Multidrug efflux transporter AcrB TolC docking domain, DN and DC subdomains"/>
    <property type="match status" value="2"/>
</dbReference>
<feature type="transmembrane region" description="Helical" evidence="1">
    <location>
        <begin position="531"/>
        <end position="553"/>
    </location>
</feature>
<name>A0A1G7S1A8_9HYPH</name>
<dbReference type="PANTHER" id="PTHR32063">
    <property type="match status" value="1"/>
</dbReference>
<dbReference type="Pfam" id="PF00873">
    <property type="entry name" value="ACR_tran"/>
    <property type="match status" value="1"/>
</dbReference>
<evidence type="ECO:0000313" key="3">
    <source>
        <dbReference type="Proteomes" id="UP000199495"/>
    </source>
</evidence>
<dbReference type="SUPFAM" id="SSF82866">
    <property type="entry name" value="Multidrug efflux transporter AcrB transmembrane domain"/>
    <property type="match status" value="2"/>
</dbReference>
<dbReference type="PANTHER" id="PTHR32063:SF0">
    <property type="entry name" value="SWARMING MOTILITY PROTEIN SWRC"/>
    <property type="match status" value="1"/>
</dbReference>
<feature type="transmembrane region" description="Helical" evidence="1">
    <location>
        <begin position="384"/>
        <end position="404"/>
    </location>
</feature>
<feature type="transmembrane region" description="Helical" evidence="1">
    <location>
        <begin position="425"/>
        <end position="445"/>
    </location>
</feature>
<dbReference type="SUPFAM" id="SSF82693">
    <property type="entry name" value="Multidrug efflux transporter AcrB pore domain, PN1, PN2, PC1 and PC2 subdomains"/>
    <property type="match status" value="3"/>
</dbReference>
<dbReference type="InterPro" id="IPR027463">
    <property type="entry name" value="AcrB_DN_DC_subdom"/>
</dbReference>
<dbReference type="Proteomes" id="UP000199495">
    <property type="component" value="Unassembled WGS sequence"/>
</dbReference>
<keyword evidence="1" id="KW-0472">Membrane</keyword>
<feature type="transmembrane region" description="Helical" evidence="1">
    <location>
        <begin position="991"/>
        <end position="1014"/>
    </location>
</feature>
<keyword evidence="3" id="KW-1185">Reference proteome</keyword>
<feature type="transmembrane region" description="Helical" evidence="1">
    <location>
        <begin position="886"/>
        <end position="905"/>
    </location>
</feature>
<keyword evidence="1" id="KW-0812">Transmembrane</keyword>
<feature type="transmembrane region" description="Helical" evidence="1">
    <location>
        <begin position="12"/>
        <end position="29"/>
    </location>
</feature>